<feature type="coiled-coil region" evidence="1">
    <location>
        <begin position="219"/>
        <end position="246"/>
    </location>
</feature>
<dbReference type="AlphaFoldDB" id="A0A316ZES9"/>
<sequence length="514" mass="54252">MSAAAPKRTNGASASASAGANGAAAPADAAAAPAASGAGVEIAKLAGGKPDAADNTAKLDALKKEIDSTHEEINNLRSILSGSGPSKDTPEGKRRAELRAELDEIRGAQAGGKGARGKIFDEIKNVQEGMRQKLDTLKTAKSKANYKSTAEVDAQIQRLEASVDGGKMKLVDEKRALSEISQLRKSRKAVEAFGAQQDSIDADKARIDELKASLDDPASKAQSKRYDEVREALDALQKEADKAYGSRSKLLDQRTALSKKLDELYAARKERQAAFRTANDVYYAKVTKDREARHAAAKEEQRKYEEGKRKEHEAQMREDAALPAFAKEIEDCEVLINYFSGNSSVSAPRSAEAKAAVSGAKALEVRQVEADASLGRVVKKKGESEEDAYFLGGGGKKGKKGGAKKKGTPLALGQAPDEAEVAAAAPATSANAPLNVPLGTLSALLALSIPPPTSSGDVPRVVDNLKLKREYFVSNQAQQTRANIEKVEKALAKSSISDEASTEAPAAAEAKADA</sequence>
<accession>A0A316ZES9</accession>
<evidence type="ECO:0000256" key="2">
    <source>
        <dbReference type="SAM" id="MobiDB-lite"/>
    </source>
</evidence>
<organism evidence="3 4">
    <name type="scientific">Tilletiopsis washingtonensis</name>
    <dbReference type="NCBI Taxonomy" id="58919"/>
    <lineage>
        <taxon>Eukaryota</taxon>
        <taxon>Fungi</taxon>
        <taxon>Dikarya</taxon>
        <taxon>Basidiomycota</taxon>
        <taxon>Ustilaginomycotina</taxon>
        <taxon>Exobasidiomycetes</taxon>
        <taxon>Entylomatales</taxon>
        <taxon>Entylomatales incertae sedis</taxon>
        <taxon>Tilletiopsis</taxon>
    </lineage>
</organism>
<dbReference type="GO" id="GO:0005783">
    <property type="term" value="C:endoplasmic reticulum"/>
    <property type="evidence" value="ECO:0007669"/>
    <property type="project" value="TreeGrafter"/>
</dbReference>
<feature type="region of interest" description="Disordered" evidence="2">
    <location>
        <begin position="390"/>
        <end position="417"/>
    </location>
</feature>
<protein>
    <recommendedName>
        <fullName evidence="5">Nuclear segregation protein Bfr1</fullName>
    </recommendedName>
</protein>
<reference evidence="3 4" key="1">
    <citation type="journal article" date="2018" name="Mol. Biol. Evol.">
        <title>Broad Genomic Sampling Reveals a Smut Pathogenic Ancestry of the Fungal Clade Ustilaginomycotina.</title>
        <authorList>
            <person name="Kijpornyongpan T."/>
            <person name="Mondo S.J."/>
            <person name="Barry K."/>
            <person name="Sandor L."/>
            <person name="Lee J."/>
            <person name="Lipzen A."/>
            <person name="Pangilinan J."/>
            <person name="LaButti K."/>
            <person name="Hainaut M."/>
            <person name="Henrissat B."/>
            <person name="Grigoriev I.V."/>
            <person name="Spatafora J.W."/>
            <person name="Aime M.C."/>
        </authorList>
    </citation>
    <scope>NUCLEOTIDE SEQUENCE [LARGE SCALE GENOMIC DNA]</scope>
    <source>
        <strain evidence="3 4">MCA 4186</strain>
    </source>
</reference>
<dbReference type="GO" id="GO:1990904">
    <property type="term" value="C:ribonucleoprotein complex"/>
    <property type="evidence" value="ECO:0007669"/>
    <property type="project" value="TreeGrafter"/>
</dbReference>
<feature type="region of interest" description="Disordered" evidence="2">
    <location>
        <begin position="292"/>
        <end position="316"/>
    </location>
</feature>
<dbReference type="RefSeq" id="XP_025599807.1">
    <property type="nucleotide sequence ID" value="XM_025743707.1"/>
</dbReference>
<name>A0A316ZES9_9BASI</name>
<dbReference type="EMBL" id="KZ819288">
    <property type="protein sequence ID" value="PWN99528.1"/>
    <property type="molecule type" value="Genomic_DNA"/>
</dbReference>
<dbReference type="GeneID" id="37271251"/>
<dbReference type="PANTHER" id="PTHR31027:SF2">
    <property type="entry name" value="LEBERCILIN DOMAIN-CONTAINING PROTEIN"/>
    <property type="match status" value="1"/>
</dbReference>
<feature type="region of interest" description="Disordered" evidence="2">
    <location>
        <begin position="1"/>
        <end position="38"/>
    </location>
</feature>
<feature type="compositionally biased region" description="Low complexity" evidence="2">
    <location>
        <begin position="502"/>
        <end position="514"/>
    </location>
</feature>
<feature type="region of interest" description="Disordered" evidence="2">
    <location>
        <begin position="493"/>
        <end position="514"/>
    </location>
</feature>
<dbReference type="GO" id="GO:0003729">
    <property type="term" value="F:mRNA binding"/>
    <property type="evidence" value="ECO:0007669"/>
    <property type="project" value="TreeGrafter"/>
</dbReference>
<feature type="compositionally biased region" description="Polar residues" evidence="2">
    <location>
        <begin position="75"/>
        <end position="86"/>
    </location>
</feature>
<proteinExistence type="predicted"/>
<evidence type="ECO:0000313" key="3">
    <source>
        <dbReference type="EMBL" id="PWN99528.1"/>
    </source>
</evidence>
<dbReference type="Proteomes" id="UP000245946">
    <property type="component" value="Unassembled WGS sequence"/>
</dbReference>
<feature type="compositionally biased region" description="Low complexity" evidence="2">
    <location>
        <begin position="10"/>
        <end position="38"/>
    </location>
</feature>
<dbReference type="STRING" id="58919.A0A316ZES9"/>
<feature type="region of interest" description="Disordered" evidence="2">
    <location>
        <begin position="73"/>
        <end position="96"/>
    </location>
</feature>
<dbReference type="PANTHER" id="PTHR31027">
    <property type="entry name" value="NUCLEAR SEGREGATION PROTEIN BFR1"/>
    <property type="match status" value="1"/>
</dbReference>
<evidence type="ECO:0000256" key="1">
    <source>
        <dbReference type="SAM" id="Coils"/>
    </source>
</evidence>
<feature type="compositionally biased region" description="Basic residues" evidence="2">
    <location>
        <begin position="396"/>
        <end position="407"/>
    </location>
</feature>
<evidence type="ECO:0000313" key="4">
    <source>
        <dbReference type="Proteomes" id="UP000245946"/>
    </source>
</evidence>
<dbReference type="OrthoDB" id="204883at2759"/>
<gene>
    <name evidence="3" type="ORF">FA09DRAFT_333822</name>
</gene>
<evidence type="ECO:0008006" key="5">
    <source>
        <dbReference type="Google" id="ProtNLM"/>
    </source>
</evidence>
<dbReference type="InterPro" id="IPR039604">
    <property type="entry name" value="Bfr1"/>
</dbReference>
<keyword evidence="4" id="KW-1185">Reference proteome</keyword>
<keyword evidence="1" id="KW-0175">Coiled coil</keyword>
<dbReference type="GO" id="GO:0008298">
    <property type="term" value="P:intracellular mRNA localization"/>
    <property type="evidence" value="ECO:0007669"/>
    <property type="project" value="TreeGrafter"/>
</dbReference>
<dbReference type="GO" id="GO:0042175">
    <property type="term" value="C:nuclear outer membrane-endoplasmic reticulum membrane network"/>
    <property type="evidence" value="ECO:0007669"/>
    <property type="project" value="TreeGrafter"/>
</dbReference>